<dbReference type="GO" id="GO:0045943">
    <property type="term" value="P:positive regulation of transcription by RNA polymerase I"/>
    <property type="evidence" value="ECO:0007669"/>
    <property type="project" value="TreeGrafter"/>
</dbReference>
<feature type="domain" description="U3 small nucleolar RNA-associated protein 15 C-terminal" evidence="7">
    <location>
        <begin position="394"/>
        <end position="536"/>
    </location>
</feature>
<evidence type="ECO:0000256" key="5">
    <source>
        <dbReference type="ARBA" id="ARBA00023242"/>
    </source>
</evidence>
<evidence type="ECO:0000256" key="1">
    <source>
        <dbReference type="ARBA" id="ARBA00004604"/>
    </source>
</evidence>
<dbReference type="InterPro" id="IPR001680">
    <property type="entry name" value="WD40_rpt"/>
</dbReference>
<dbReference type="CDD" id="cd00200">
    <property type="entry name" value="WD40"/>
    <property type="match status" value="1"/>
</dbReference>
<keyword evidence="3 6" id="KW-0853">WD repeat</keyword>
<dbReference type="InterPro" id="IPR018983">
    <property type="entry name" value="U3_snoRNA-assocProt_15_C"/>
</dbReference>
<dbReference type="SUPFAM" id="SSF50978">
    <property type="entry name" value="WD40 repeat-like"/>
    <property type="match status" value="1"/>
</dbReference>
<feature type="repeat" description="WD" evidence="6">
    <location>
        <begin position="173"/>
        <end position="215"/>
    </location>
</feature>
<dbReference type="AlphaFoldDB" id="A0AAV2FY66"/>
<dbReference type="PROSITE" id="PS50294">
    <property type="entry name" value="WD_REPEATS_REGION"/>
    <property type="match status" value="1"/>
</dbReference>
<evidence type="ECO:0000256" key="2">
    <source>
        <dbReference type="ARBA" id="ARBA00022552"/>
    </source>
</evidence>
<keyword evidence="9" id="KW-1185">Reference proteome</keyword>
<dbReference type="PANTHER" id="PTHR19924:SF26">
    <property type="entry name" value="U3 SMALL NUCLEOLAR RNA-ASSOCIATED PROTEIN 15 HOMOLOG"/>
    <property type="match status" value="1"/>
</dbReference>
<dbReference type="PROSITE" id="PS50082">
    <property type="entry name" value="WD_REPEATS_2"/>
    <property type="match status" value="2"/>
</dbReference>
<organism evidence="8 9">
    <name type="scientific">Linum trigynum</name>
    <dbReference type="NCBI Taxonomy" id="586398"/>
    <lineage>
        <taxon>Eukaryota</taxon>
        <taxon>Viridiplantae</taxon>
        <taxon>Streptophyta</taxon>
        <taxon>Embryophyta</taxon>
        <taxon>Tracheophyta</taxon>
        <taxon>Spermatophyta</taxon>
        <taxon>Magnoliopsida</taxon>
        <taxon>eudicotyledons</taxon>
        <taxon>Gunneridae</taxon>
        <taxon>Pentapetalae</taxon>
        <taxon>rosids</taxon>
        <taxon>fabids</taxon>
        <taxon>Malpighiales</taxon>
        <taxon>Linaceae</taxon>
        <taxon>Linum</taxon>
    </lineage>
</organism>
<feature type="repeat" description="WD" evidence="6">
    <location>
        <begin position="130"/>
        <end position="172"/>
    </location>
</feature>
<keyword evidence="4" id="KW-0677">Repeat</keyword>
<name>A0AAV2FY66_9ROSI</name>
<dbReference type="Proteomes" id="UP001497516">
    <property type="component" value="Chromosome 7"/>
</dbReference>
<accession>A0AAV2FY66</accession>
<dbReference type="Gene3D" id="2.130.10.10">
    <property type="entry name" value="YVTN repeat-like/Quinoprotein amine dehydrogenase"/>
    <property type="match status" value="3"/>
</dbReference>
<dbReference type="PRINTS" id="PR00320">
    <property type="entry name" value="GPROTEINBRPT"/>
</dbReference>
<dbReference type="Pfam" id="PF00400">
    <property type="entry name" value="WD40"/>
    <property type="match status" value="4"/>
</dbReference>
<sequence>MAQTEQTTTAISTTFKVKPKLQSKPRNPSKTLESKYWSSFKSTRIENLVSSIPSIEFSPKSTGRGVFAAANSASLTFFSAQDFSTVSTISCSDVVTSCSFRSDGALIAAADLTGQIRVFTTKSRTPLRRLRSHTRPVRFVQYPSLDKLHLVSGGDDAIVKYWDVGAEAVLHNFQGHKDYVRCGDCSPVDAGTFLTGSYDHTVKLWDVKADNNGKKPVLEVNHGKPVEDVMFLPSGLMFATAGGNSVKLWDLTGGGRLVHSMESHNKTVTSLCLGVIGKEGGEEASQYRILSVGLDGYMKVFDYAKMKITHSMRFPAPLISIAISPDGNTRAIGTSNGSIFAGKRKVKKDDDDMEQDAEYGVLKGLGNGEEAQRRLQRVVRPGSFRYFQRGQGEKAKEGDYLVARGKKVKLAEHDKLLKKFRHKEALVAVLGKKDPENVVAVMEELVARRKLIKCVMNLEVEGELGLLMGFLHKYATVPRHSRLLMGLTRKVLELRADDIRASEGLKLCVRNLKRSVDEEIRIQQSLQEMQGIISPLLRIASRR</sequence>
<reference evidence="8 9" key="1">
    <citation type="submission" date="2024-04" db="EMBL/GenBank/DDBJ databases">
        <authorList>
            <person name="Fracassetti M."/>
        </authorList>
    </citation>
    <scope>NUCLEOTIDE SEQUENCE [LARGE SCALE GENOMIC DNA]</scope>
</reference>
<keyword evidence="5" id="KW-0539">Nucleus</keyword>
<evidence type="ECO:0000256" key="4">
    <source>
        <dbReference type="ARBA" id="ARBA00022737"/>
    </source>
</evidence>
<dbReference type="Pfam" id="PF09384">
    <property type="entry name" value="UTP15_C"/>
    <property type="match status" value="1"/>
</dbReference>
<keyword evidence="2" id="KW-0698">rRNA processing</keyword>
<evidence type="ECO:0000313" key="9">
    <source>
        <dbReference type="Proteomes" id="UP001497516"/>
    </source>
</evidence>
<dbReference type="SMART" id="SM00320">
    <property type="entry name" value="WD40"/>
    <property type="match status" value="5"/>
</dbReference>
<comment type="subcellular location">
    <subcellularLocation>
        <location evidence="1">Nucleus</location>
        <location evidence="1">Nucleolus</location>
    </subcellularLocation>
</comment>
<dbReference type="GO" id="GO:0005730">
    <property type="term" value="C:nucleolus"/>
    <property type="evidence" value="ECO:0007669"/>
    <property type="project" value="UniProtKB-SubCell"/>
</dbReference>
<dbReference type="InterPro" id="IPR015943">
    <property type="entry name" value="WD40/YVTN_repeat-like_dom_sf"/>
</dbReference>
<evidence type="ECO:0000259" key="7">
    <source>
        <dbReference type="Pfam" id="PF09384"/>
    </source>
</evidence>
<protein>
    <recommendedName>
        <fullName evidence="7">U3 small nucleolar RNA-associated protein 15 C-terminal domain-containing protein</fullName>
    </recommendedName>
</protein>
<dbReference type="InterPro" id="IPR036322">
    <property type="entry name" value="WD40_repeat_dom_sf"/>
</dbReference>
<dbReference type="FunFam" id="2.130.10.10:FF:001192">
    <property type="entry name" value="Protein SLOW WALKER 1"/>
    <property type="match status" value="1"/>
</dbReference>
<dbReference type="GO" id="GO:0006364">
    <property type="term" value="P:rRNA processing"/>
    <property type="evidence" value="ECO:0007669"/>
    <property type="project" value="UniProtKB-KW"/>
</dbReference>
<dbReference type="EMBL" id="OZ034820">
    <property type="protein sequence ID" value="CAL1403349.1"/>
    <property type="molecule type" value="Genomic_DNA"/>
</dbReference>
<evidence type="ECO:0000256" key="3">
    <source>
        <dbReference type="ARBA" id="ARBA00022574"/>
    </source>
</evidence>
<dbReference type="InterPro" id="IPR020472">
    <property type="entry name" value="WD40_PAC1"/>
</dbReference>
<dbReference type="PANTHER" id="PTHR19924">
    <property type="entry name" value="UTP15 U3 SMALL NUCLEOLAR RNA-ASSOCIATED PROTEIN 15 FAMILY MEMBER"/>
    <property type="match status" value="1"/>
</dbReference>
<evidence type="ECO:0000256" key="6">
    <source>
        <dbReference type="PROSITE-ProRule" id="PRU00221"/>
    </source>
</evidence>
<evidence type="ECO:0000313" key="8">
    <source>
        <dbReference type="EMBL" id="CAL1403349.1"/>
    </source>
</evidence>
<gene>
    <name evidence="8" type="ORF">LTRI10_LOCUS43288</name>
</gene>
<proteinExistence type="predicted"/>